<evidence type="ECO:0008006" key="3">
    <source>
        <dbReference type="Google" id="ProtNLM"/>
    </source>
</evidence>
<gene>
    <name evidence="1" type="ORF">SAMN05421820_11170</name>
</gene>
<keyword evidence="2" id="KW-1185">Reference proteome</keyword>
<evidence type="ECO:0000313" key="2">
    <source>
        <dbReference type="Proteomes" id="UP000183200"/>
    </source>
</evidence>
<sequence length="491" mass="56307">MLYMTHKTLNTTIEAIDAIKESQTLKLETEHYLLKNYDISIDKVEKGYSAKILFKPFSGYSSSQMHFIEFPKPIKLSSEKSTYFIPENSIHLNQHFTDFNNDDPTIEITGSIDKLSTAEDDSNFDGKYLRLVVPVISSQGKLRNVRGWSYKTDLPAKDGNLIKVIINNSEYHFFEFQIDKNSYLVIDTTSICNTQIFKNVSHAILLALGFLYGNVYLDEGFILSSETAEFTQISDISFSTYRESMMTGYRIHTTNAYSVYNMTGKDEIEIEAKEVEVKKWINDIVAIEEPIFSGLCELFYNNEPISRAVIVTLQGNLLALEIKGSAYSLALEAITAVLMGENDEKRPKPVTKEVFKELKDKFLGTLDEILPPDAGNETARKIFKSRIENLNSPTNADKLQKSFDLINYKLNDYEQSALRARDKFQHGELPVSDNSDDIVFQEVYFMTLIMHRLIYTLILKRIGYSGYIINYPQLHSNITRRNLGEELFYKL</sequence>
<accession>A0A1H0G8A2</accession>
<proteinExistence type="predicted"/>
<evidence type="ECO:0000313" key="1">
    <source>
        <dbReference type="EMBL" id="SDO03098.1"/>
    </source>
</evidence>
<dbReference type="EMBL" id="FNGY01000011">
    <property type="protein sequence ID" value="SDO03098.1"/>
    <property type="molecule type" value="Genomic_DNA"/>
</dbReference>
<name>A0A1H0G8A2_9SPHI</name>
<reference evidence="2" key="1">
    <citation type="submission" date="2016-10" db="EMBL/GenBank/DDBJ databases">
        <authorList>
            <person name="Varghese N."/>
            <person name="Submissions S."/>
        </authorList>
    </citation>
    <scope>NUCLEOTIDE SEQUENCE [LARGE SCALE GENOMIC DNA]</scope>
    <source>
        <strain evidence="2">DSM 19110</strain>
    </source>
</reference>
<dbReference type="Proteomes" id="UP000183200">
    <property type="component" value="Unassembled WGS sequence"/>
</dbReference>
<organism evidence="1 2">
    <name type="scientific">Pedobacter steynii</name>
    <dbReference type="NCBI Taxonomy" id="430522"/>
    <lineage>
        <taxon>Bacteria</taxon>
        <taxon>Pseudomonadati</taxon>
        <taxon>Bacteroidota</taxon>
        <taxon>Sphingobacteriia</taxon>
        <taxon>Sphingobacteriales</taxon>
        <taxon>Sphingobacteriaceae</taxon>
        <taxon>Pedobacter</taxon>
    </lineage>
</organism>
<protein>
    <recommendedName>
        <fullName evidence="3">ApeA N-terminal domain-containing protein</fullName>
    </recommendedName>
</protein>
<dbReference type="AlphaFoldDB" id="A0A1H0G8A2"/>